<keyword evidence="2" id="KW-0328">Glycosyltransferase</keyword>
<feature type="domain" description="Glycosyltransferase 2-like" evidence="1">
    <location>
        <begin position="4"/>
        <end position="168"/>
    </location>
</feature>
<organism evidence="2 3">
    <name type="scientific">Bittarella massiliensis</name>
    <name type="common">ex Durand et al. 2017</name>
    <dbReference type="NCBI Taxonomy" id="1720313"/>
    <lineage>
        <taxon>Bacteria</taxon>
        <taxon>Bacillati</taxon>
        <taxon>Bacillota</taxon>
        <taxon>Clostridia</taxon>
        <taxon>Eubacteriales</taxon>
        <taxon>Oscillospiraceae</taxon>
        <taxon>Bittarella (ex Durand et al. 2017)</taxon>
    </lineage>
</organism>
<dbReference type="Gene3D" id="3.90.550.10">
    <property type="entry name" value="Spore Coat Polysaccharide Biosynthesis Protein SpsA, Chain A"/>
    <property type="match status" value="1"/>
</dbReference>
<dbReference type="EC" id="2.4.-.-" evidence="2"/>
<dbReference type="AlphaFoldDB" id="A0AAW5K5S0"/>
<name>A0AAW5K5S0_9FIRM</name>
<dbReference type="GO" id="GO:0016758">
    <property type="term" value="F:hexosyltransferase activity"/>
    <property type="evidence" value="ECO:0007669"/>
    <property type="project" value="UniProtKB-ARBA"/>
</dbReference>
<sequence>MKISIVMPTYEDAESIGQSIESVINQTYDNWELIIVNDGSTDKTAEVVSQYLNSVNGERIFYYEQKNADQLNAIKNGIQYATGEYIYILHSDDMFAAKETLAQFVAYENAHPGYDAYTGDQILIDGEGKEVRIDHIMPYRQSESRAALLYLWLGRNLYIDFAFFRRDIYCSKIKNSYLDANMPYWLDLSHETKCLNVINMDFPMFRYRVFEGNYINNEIGKLNVINGELRTLTNLMKYFYVPAYRLQYVLYRIVNKLRLGPYFIPFYRRQEEKNKGQIVRFVIEKRFGADYSKYVFLNKLVSFYNCYKSNKTWETITIPEELPIYLGSDMRLFNKLLLEGRLDAFYMSFLEKMGKGVHLFSCKKEDLNKVKCICNFFCIGPFVSIKVAKDD</sequence>
<evidence type="ECO:0000313" key="3">
    <source>
        <dbReference type="Proteomes" id="UP001205063"/>
    </source>
</evidence>
<dbReference type="InterPro" id="IPR001173">
    <property type="entry name" value="Glyco_trans_2-like"/>
</dbReference>
<comment type="caution">
    <text evidence="2">The sequence shown here is derived from an EMBL/GenBank/DDBJ whole genome shotgun (WGS) entry which is preliminary data.</text>
</comment>
<dbReference type="Proteomes" id="UP001205063">
    <property type="component" value="Unassembled WGS sequence"/>
</dbReference>
<proteinExistence type="predicted"/>
<protein>
    <submittedName>
        <fullName evidence="2">Glycosyltransferase</fullName>
        <ecNumber evidence="2">2.4.-.-</ecNumber>
    </submittedName>
</protein>
<dbReference type="SUPFAM" id="SSF53448">
    <property type="entry name" value="Nucleotide-diphospho-sugar transferases"/>
    <property type="match status" value="1"/>
</dbReference>
<dbReference type="PANTHER" id="PTHR22916:SF3">
    <property type="entry name" value="UDP-GLCNAC:BETAGAL BETA-1,3-N-ACETYLGLUCOSAMINYLTRANSFERASE-LIKE PROTEIN 1"/>
    <property type="match status" value="1"/>
</dbReference>
<reference evidence="2" key="1">
    <citation type="submission" date="2022-06" db="EMBL/GenBank/DDBJ databases">
        <title>Isolation of gut microbiota from human fecal samples.</title>
        <authorList>
            <person name="Pamer E.G."/>
            <person name="Barat B."/>
            <person name="Waligurski E."/>
            <person name="Medina S."/>
            <person name="Paddock L."/>
            <person name="Mostad J."/>
        </authorList>
    </citation>
    <scope>NUCLEOTIDE SEQUENCE</scope>
    <source>
        <strain evidence="2">DFI.7.96</strain>
    </source>
</reference>
<dbReference type="InterPro" id="IPR029044">
    <property type="entry name" value="Nucleotide-diphossugar_trans"/>
</dbReference>
<dbReference type="PANTHER" id="PTHR22916">
    <property type="entry name" value="GLYCOSYLTRANSFERASE"/>
    <property type="match status" value="1"/>
</dbReference>
<dbReference type="RefSeq" id="WP_256135246.1">
    <property type="nucleotide sequence ID" value="NZ_JANGAB010000001.1"/>
</dbReference>
<gene>
    <name evidence="2" type="ORF">NE646_01555</name>
</gene>
<dbReference type="EMBL" id="JANGAB010000001">
    <property type="protein sequence ID" value="MCQ4948356.1"/>
    <property type="molecule type" value="Genomic_DNA"/>
</dbReference>
<keyword evidence="2" id="KW-0808">Transferase</keyword>
<dbReference type="Pfam" id="PF00535">
    <property type="entry name" value="Glycos_transf_2"/>
    <property type="match status" value="1"/>
</dbReference>
<evidence type="ECO:0000313" key="2">
    <source>
        <dbReference type="EMBL" id="MCQ4948356.1"/>
    </source>
</evidence>
<accession>A0AAW5K5S0</accession>
<evidence type="ECO:0000259" key="1">
    <source>
        <dbReference type="Pfam" id="PF00535"/>
    </source>
</evidence>